<sequence length="238" mass="25313">MIDRDLEGWTIAFDLDGTLVETHQDLVGTLNRMLVKHGLPETPMESAASLIGGGARALLQHGFERAGASWDEAHAPALFEDFIADYVEHIDDHSRPFDGVVETLERLSARGAILCVATNKRSDLSELLLGKLDLTRHFAAIVGPDRVSARKPSGAHLIEAVKLVGGDPARAIMVGDASPDTGAAQDAGMPCIVATFGYSPIAPEDLGGDVLIDAFEDVEEAIDGLVVDFYVQKALADA</sequence>
<reference evidence="12" key="1">
    <citation type="journal article" date="2019" name="Int. J. Syst. Evol. Microbiol.">
        <title>The Global Catalogue of Microorganisms (GCM) 10K type strain sequencing project: providing services to taxonomists for standard genome sequencing and annotation.</title>
        <authorList>
            <consortium name="The Broad Institute Genomics Platform"/>
            <consortium name="The Broad Institute Genome Sequencing Center for Infectious Disease"/>
            <person name="Wu L."/>
            <person name="Ma J."/>
        </authorList>
    </citation>
    <scope>NUCLEOTIDE SEQUENCE [LARGE SCALE GENOMIC DNA]</scope>
    <source>
        <strain evidence="12">JCM 12928</strain>
    </source>
</reference>
<organism evidence="11 12">
    <name type="scientific">Brevundimonas kwangchunensis</name>
    <dbReference type="NCBI Taxonomy" id="322163"/>
    <lineage>
        <taxon>Bacteria</taxon>
        <taxon>Pseudomonadati</taxon>
        <taxon>Pseudomonadota</taxon>
        <taxon>Alphaproteobacteria</taxon>
        <taxon>Caulobacterales</taxon>
        <taxon>Caulobacteraceae</taxon>
        <taxon>Brevundimonas</taxon>
    </lineage>
</organism>
<keyword evidence="7 10" id="KW-0378">Hydrolase</keyword>
<feature type="binding site" evidence="10">
    <location>
        <position position="16"/>
    </location>
    <ligand>
        <name>Mg(2+)</name>
        <dbReference type="ChEBI" id="CHEBI:18420"/>
    </ligand>
</feature>
<proteinExistence type="inferred from homology"/>
<comment type="caution">
    <text evidence="11">The sequence shown here is derived from an EMBL/GenBank/DDBJ whole genome shotgun (WGS) entry which is preliminary data.</text>
</comment>
<evidence type="ECO:0000256" key="8">
    <source>
        <dbReference type="ARBA" id="ARBA00022842"/>
    </source>
</evidence>
<keyword evidence="8 10" id="KW-0460">Magnesium</keyword>
<accession>A0ABP3S308</accession>
<evidence type="ECO:0000256" key="10">
    <source>
        <dbReference type="HAMAP-Rule" id="MF_00495"/>
    </source>
</evidence>
<dbReference type="InterPro" id="IPR023214">
    <property type="entry name" value="HAD_sf"/>
</dbReference>
<dbReference type="RefSeq" id="WP_343793583.1">
    <property type="nucleotide sequence ID" value="NZ_BAAAGA010000005.1"/>
</dbReference>
<dbReference type="EC" id="3.1.3.18" evidence="5 10"/>
<evidence type="ECO:0000256" key="1">
    <source>
        <dbReference type="ARBA" id="ARBA00000830"/>
    </source>
</evidence>
<evidence type="ECO:0000256" key="3">
    <source>
        <dbReference type="ARBA" id="ARBA00004818"/>
    </source>
</evidence>
<evidence type="ECO:0000256" key="7">
    <source>
        <dbReference type="ARBA" id="ARBA00022801"/>
    </source>
</evidence>
<dbReference type="PANTHER" id="PTHR43434:SF1">
    <property type="entry name" value="PHOSPHOGLYCOLATE PHOSPHATASE"/>
    <property type="match status" value="1"/>
</dbReference>
<evidence type="ECO:0000256" key="2">
    <source>
        <dbReference type="ARBA" id="ARBA00001946"/>
    </source>
</evidence>
<gene>
    <name evidence="11" type="ORF">GCM10009422_21470</name>
</gene>
<dbReference type="SUPFAM" id="SSF56784">
    <property type="entry name" value="HAD-like"/>
    <property type="match status" value="1"/>
</dbReference>
<dbReference type="NCBIfam" id="TIGR01549">
    <property type="entry name" value="HAD-SF-IA-v1"/>
    <property type="match status" value="1"/>
</dbReference>
<comment type="similarity">
    <text evidence="4 10">Belongs to the HAD-like hydrolase superfamily. CbbY/CbbZ/Gph/YieH family.</text>
</comment>
<keyword evidence="9 10" id="KW-0119">Carbohydrate metabolism</keyword>
<name>A0ABP3S308_9CAUL</name>
<dbReference type="InterPro" id="IPR037512">
    <property type="entry name" value="PGPase_prok"/>
</dbReference>
<evidence type="ECO:0000256" key="5">
    <source>
        <dbReference type="ARBA" id="ARBA00013078"/>
    </source>
</evidence>
<dbReference type="SFLD" id="SFLDG01129">
    <property type="entry name" value="C1.5:_HAD__Beta-PGM__Phosphata"/>
    <property type="match status" value="1"/>
</dbReference>
<protein>
    <recommendedName>
        <fullName evidence="5 10">Phosphoglycolate phosphatase</fullName>
        <shortName evidence="10">PGP</shortName>
        <shortName evidence="10">PGPase</shortName>
        <ecNumber evidence="5 10">3.1.3.18</ecNumber>
    </recommendedName>
</protein>
<dbReference type="Proteomes" id="UP001501352">
    <property type="component" value="Unassembled WGS sequence"/>
</dbReference>
<evidence type="ECO:0000256" key="9">
    <source>
        <dbReference type="ARBA" id="ARBA00023277"/>
    </source>
</evidence>
<comment type="catalytic activity">
    <reaction evidence="1 10">
        <text>2-phosphoglycolate + H2O = glycolate + phosphate</text>
        <dbReference type="Rhea" id="RHEA:14369"/>
        <dbReference type="ChEBI" id="CHEBI:15377"/>
        <dbReference type="ChEBI" id="CHEBI:29805"/>
        <dbReference type="ChEBI" id="CHEBI:43474"/>
        <dbReference type="ChEBI" id="CHEBI:58033"/>
        <dbReference type="EC" id="3.1.3.18"/>
    </reaction>
</comment>
<dbReference type="EMBL" id="BAAAGA010000005">
    <property type="protein sequence ID" value="GAA0624766.1"/>
    <property type="molecule type" value="Genomic_DNA"/>
</dbReference>
<keyword evidence="6 10" id="KW-0479">Metal-binding</keyword>
<comment type="pathway">
    <text evidence="3 10">Organic acid metabolism; glycolate biosynthesis; glycolate from 2-phosphoglycolate: step 1/1.</text>
</comment>
<dbReference type="InterPro" id="IPR050155">
    <property type="entry name" value="HAD-like_hydrolase_sf"/>
</dbReference>
<comment type="function">
    <text evidence="10">Specifically catalyzes the dephosphorylation of 2-phosphoglycolate. Is involved in the dissimilation of the intracellular 2-phosphoglycolate formed during the DNA repair of 3'-phosphoglycolate ends, a major class of DNA lesions induced by oxidative stress.</text>
</comment>
<feature type="binding site" evidence="10">
    <location>
        <position position="176"/>
    </location>
    <ligand>
        <name>Mg(2+)</name>
        <dbReference type="ChEBI" id="CHEBI:18420"/>
    </ligand>
</feature>
<evidence type="ECO:0000256" key="4">
    <source>
        <dbReference type="ARBA" id="ARBA00006171"/>
    </source>
</evidence>
<dbReference type="Gene3D" id="3.40.50.1000">
    <property type="entry name" value="HAD superfamily/HAD-like"/>
    <property type="match status" value="1"/>
</dbReference>
<dbReference type="InterPro" id="IPR041492">
    <property type="entry name" value="HAD_2"/>
</dbReference>
<feature type="binding site" evidence="10">
    <location>
        <position position="14"/>
    </location>
    <ligand>
        <name>Mg(2+)</name>
        <dbReference type="ChEBI" id="CHEBI:18420"/>
    </ligand>
</feature>
<evidence type="ECO:0000313" key="12">
    <source>
        <dbReference type="Proteomes" id="UP001501352"/>
    </source>
</evidence>
<dbReference type="SFLD" id="SFLDS00003">
    <property type="entry name" value="Haloacid_Dehalogenase"/>
    <property type="match status" value="1"/>
</dbReference>
<keyword evidence="12" id="KW-1185">Reference proteome</keyword>
<dbReference type="Pfam" id="PF13419">
    <property type="entry name" value="HAD_2"/>
    <property type="match status" value="1"/>
</dbReference>
<dbReference type="Gene3D" id="1.10.150.240">
    <property type="entry name" value="Putative phosphatase, domain 2"/>
    <property type="match status" value="1"/>
</dbReference>
<evidence type="ECO:0000256" key="6">
    <source>
        <dbReference type="ARBA" id="ARBA00022723"/>
    </source>
</evidence>
<dbReference type="InterPro" id="IPR036412">
    <property type="entry name" value="HAD-like_sf"/>
</dbReference>
<feature type="active site" description="Nucleophile" evidence="10">
    <location>
        <position position="14"/>
    </location>
</feature>
<dbReference type="HAMAP" id="MF_00495">
    <property type="entry name" value="GPH_hydrolase_bact"/>
    <property type="match status" value="1"/>
</dbReference>
<evidence type="ECO:0000313" key="11">
    <source>
        <dbReference type="EMBL" id="GAA0624766.1"/>
    </source>
</evidence>
<comment type="cofactor">
    <cofactor evidence="2 10">
        <name>Mg(2+)</name>
        <dbReference type="ChEBI" id="CHEBI:18420"/>
    </cofactor>
</comment>
<dbReference type="PANTHER" id="PTHR43434">
    <property type="entry name" value="PHOSPHOGLYCOLATE PHOSPHATASE"/>
    <property type="match status" value="1"/>
</dbReference>
<dbReference type="InterPro" id="IPR023198">
    <property type="entry name" value="PGP-like_dom2"/>
</dbReference>
<dbReference type="InterPro" id="IPR006439">
    <property type="entry name" value="HAD-SF_hydro_IA"/>
</dbReference>